<keyword evidence="5" id="KW-1185">Reference proteome</keyword>
<sequence>MASTTTSATSGLISPVVADTKTALRAQATNSVGLPALPPSANVASIGQLPNASYCRRMARNVIAMATGDATAELTATELPEIVKKVQEAWDKIDDKYAATSLGVAAFIALWSTTGMISAIDRLPVVPGVMEIVGIGYTGWFAYKNLIFKPDRQAFVAKLKGLYNEILG</sequence>
<keyword evidence="2" id="KW-0472">Membrane</keyword>
<evidence type="ECO:0000256" key="1">
    <source>
        <dbReference type="ARBA" id="ARBA00004141"/>
    </source>
</evidence>
<feature type="transmembrane region" description="Helical" evidence="2">
    <location>
        <begin position="125"/>
        <end position="143"/>
    </location>
</feature>
<dbReference type="OrthoDB" id="2014299at2759"/>
<reference evidence="4" key="1">
    <citation type="submission" date="2020-01" db="EMBL/GenBank/DDBJ databases">
        <title>Genome sequence of Kobresia littledalei, the first chromosome-level genome in the family Cyperaceae.</title>
        <authorList>
            <person name="Qu G."/>
        </authorList>
    </citation>
    <scope>NUCLEOTIDE SEQUENCE</scope>
    <source>
        <strain evidence="4">C.B.Clarke</strain>
        <tissue evidence="4">Leaf</tissue>
    </source>
</reference>
<evidence type="ECO:0000313" key="5">
    <source>
        <dbReference type="Proteomes" id="UP000623129"/>
    </source>
</evidence>
<name>A0A833Q8B3_9POAL</name>
<dbReference type="Proteomes" id="UP000623129">
    <property type="component" value="Unassembled WGS sequence"/>
</dbReference>
<keyword evidence="2" id="KW-0812">Transmembrane</keyword>
<organism evidence="4 5">
    <name type="scientific">Carex littledalei</name>
    <dbReference type="NCBI Taxonomy" id="544730"/>
    <lineage>
        <taxon>Eukaryota</taxon>
        <taxon>Viridiplantae</taxon>
        <taxon>Streptophyta</taxon>
        <taxon>Embryophyta</taxon>
        <taxon>Tracheophyta</taxon>
        <taxon>Spermatophyta</taxon>
        <taxon>Magnoliopsida</taxon>
        <taxon>Liliopsida</taxon>
        <taxon>Poales</taxon>
        <taxon>Cyperaceae</taxon>
        <taxon>Cyperoideae</taxon>
        <taxon>Cariceae</taxon>
        <taxon>Carex</taxon>
        <taxon>Carex subgen. Euthyceras</taxon>
    </lineage>
</organism>
<proteinExistence type="predicted"/>
<dbReference type="EMBL" id="SWLB01000027">
    <property type="protein sequence ID" value="KAF3321055.1"/>
    <property type="molecule type" value="Genomic_DNA"/>
</dbReference>
<protein>
    <submittedName>
        <fullName evidence="4">Protein CURVATURE THYLAKOID 1B</fullName>
    </submittedName>
</protein>
<evidence type="ECO:0000256" key="2">
    <source>
        <dbReference type="SAM" id="Phobius"/>
    </source>
</evidence>
<keyword evidence="2" id="KW-1133">Transmembrane helix</keyword>
<dbReference type="Pfam" id="PF14159">
    <property type="entry name" value="CAAD"/>
    <property type="match status" value="1"/>
</dbReference>
<comment type="caution">
    <text evidence="4">The sequence shown here is derived from an EMBL/GenBank/DDBJ whole genome shotgun (WGS) entry which is preliminary data.</text>
</comment>
<dbReference type="InterPro" id="IPR025564">
    <property type="entry name" value="CAAD_dom"/>
</dbReference>
<dbReference type="PANTHER" id="PTHR33222:SF9">
    <property type="entry name" value="PROTEIN CURVATURE THYLAKOID 1B, CHLOROPLASTIC"/>
    <property type="match status" value="1"/>
</dbReference>
<gene>
    <name evidence="4" type="ORF">FCM35_KLT14308</name>
</gene>
<feature type="domain" description="Cyanobacterial aminoacyl-tRNA synthetase CAAD" evidence="3">
    <location>
        <begin position="84"/>
        <end position="168"/>
    </location>
</feature>
<accession>A0A833Q8B3</accession>
<dbReference type="GO" id="GO:0009535">
    <property type="term" value="C:chloroplast thylakoid membrane"/>
    <property type="evidence" value="ECO:0007669"/>
    <property type="project" value="TreeGrafter"/>
</dbReference>
<dbReference type="InterPro" id="IPR033344">
    <property type="entry name" value="CURT1"/>
</dbReference>
<dbReference type="AlphaFoldDB" id="A0A833Q8B3"/>
<comment type="subcellular location">
    <subcellularLocation>
        <location evidence="1">Membrane</location>
        <topology evidence="1">Multi-pass membrane protein</topology>
    </subcellularLocation>
</comment>
<dbReference type="PANTHER" id="PTHR33222">
    <property type="match status" value="1"/>
</dbReference>
<evidence type="ECO:0000313" key="4">
    <source>
        <dbReference type="EMBL" id="KAF3321055.1"/>
    </source>
</evidence>
<evidence type="ECO:0000259" key="3">
    <source>
        <dbReference type="Pfam" id="PF14159"/>
    </source>
</evidence>
<feature type="transmembrane region" description="Helical" evidence="2">
    <location>
        <begin position="97"/>
        <end position="119"/>
    </location>
</feature>